<keyword evidence="1" id="KW-1133">Transmembrane helix</keyword>
<reference evidence="2 3" key="1">
    <citation type="submission" date="2021-06" db="EMBL/GenBank/DDBJ databases">
        <authorList>
            <person name="Palmer J.M."/>
        </authorList>
    </citation>
    <scope>NUCLEOTIDE SEQUENCE [LARGE SCALE GENOMIC DNA]</scope>
    <source>
        <strain evidence="2 3">XR_2019</strain>
        <tissue evidence="2">Muscle</tissue>
    </source>
</reference>
<gene>
    <name evidence="2" type="ORF">XENORESO_016348</name>
</gene>
<dbReference type="EMBL" id="JAHRIM010015396">
    <property type="protein sequence ID" value="MEQ2261824.1"/>
    <property type="molecule type" value="Genomic_DNA"/>
</dbReference>
<keyword evidence="1" id="KW-0812">Transmembrane</keyword>
<dbReference type="Proteomes" id="UP001444071">
    <property type="component" value="Unassembled WGS sequence"/>
</dbReference>
<sequence length="105" mass="11441">MAADSGLLSVLVLLDLSATFDTISHSILLHRLSSIGIFHTPLTGFIIILLAALSSYNKVLWLLSISCHTRCAPGLCPGTPTLYYLPSSSRQYLQKILHKFSLLLG</sequence>
<evidence type="ECO:0008006" key="4">
    <source>
        <dbReference type="Google" id="ProtNLM"/>
    </source>
</evidence>
<proteinExistence type="predicted"/>
<comment type="caution">
    <text evidence="2">The sequence shown here is derived from an EMBL/GenBank/DDBJ whole genome shotgun (WGS) entry which is preliminary data.</text>
</comment>
<protein>
    <recommendedName>
        <fullName evidence="4">Reverse transcriptase domain-containing protein</fullName>
    </recommendedName>
</protein>
<name>A0ABV0VY17_9TELE</name>
<organism evidence="2 3">
    <name type="scientific">Xenotaenia resolanae</name>
    <dbReference type="NCBI Taxonomy" id="208358"/>
    <lineage>
        <taxon>Eukaryota</taxon>
        <taxon>Metazoa</taxon>
        <taxon>Chordata</taxon>
        <taxon>Craniata</taxon>
        <taxon>Vertebrata</taxon>
        <taxon>Euteleostomi</taxon>
        <taxon>Actinopterygii</taxon>
        <taxon>Neopterygii</taxon>
        <taxon>Teleostei</taxon>
        <taxon>Neoteleostei</taxon>
        <taxon>Acanthomorphata</taxon>
        <taxon>Ovalentaria</taxon>
        <taxon>Atherinomorphae</taxon>
        <taxon>Cyprinodontiformes</taxon>
        <taxon>Goodeidae</taxon>
        <taxon>Xenotaenia</taxon>
    </lineage>
</organism>
<evidence type="ECO:0000256" key="1">
    <source>
        <dbReference type="SAM" id="Phobius"/>
    </source>
</evidence>
<feature type="transmembrane region" description="Helical" evidence="1">
    <location>
        <begin position="35"/>
        <end position="56"/>
    </location>
</feature>
<evidence type="ECO:0000313" key="3">
    <source>
        <dbReference type="Proteomes" id="UP001444071"/>
    </source>
</evidence>
<accession>A0ABV0VY17</accession>
<evidence type="ECO:0000313" key="2">
    <source>
        <dbReference type="EMBL" id="MEQ2261824.1"/>
    </source>
</evidence>
<keyword evidence="3" id="KW-1185">Reference proteome</keyword>
<keyword evidence="1" id="KW-0472">Membrane</keyword>